<dbReference type="GO" id="GO:0051082">
    <property type="term" value="F:unfolded protein binding"/>
    <property type="evidence" value="ECO:0007669"/>
    <property type="project" value="InterPro"/>
</dbReference>
<evidence type="ECO:0000313" key="5">
    <source>
        <dbReference type="EMBL" id="EAY29679.1"/>
    </source>
</evidence>
<dbReference type="Proteomes" id="UP000004095">
    <property type="component" value="Unassembled WGS sequence"/>
</dbReference>
<dbReference type="PANTHER" id="PTHR35089">
    <property type="entry name" value="CHAPERONE PROTEIN SKP"/>
    <property type="match status" value="1"/>
</dbReference>
<dbReference type="EMBL" id="AAWS01000010">
    <property type="protein sequence ID" value="EAY29679.1"/>
    <property type="molecule type" value="Genomic_DNA"/>
</dbReference>
<keyword evidence="6" id="KW-1185">Reference proteome</keyword>
<protein>
    <recommendedName>
        <fullName evidence="7">Outer membrane protein</fullName>
    </recommendedName>
</protein>
<dbReference type="AlphaFoldDB" id="A1ZJE3"/>
<dbReference type="Gene3D" id="3.30.910.20">
    <property type="entry name" value="Skp domain"/>
    <property type="match status" value="1"/>
</dbReference>
<keyword evidence="3" id="KW-0175">Coiled coil</keyword>
<feature type="coiled-coil region" evidence="3">
    <location>
        <begin position="73"/>
        <end position="119"/>
    </location>
</feature>
<comment type="similarity">
    <text evidence="1">Belongs to the Skp family.</text>
</comment>
<dbReference type="SUPFAM" id="SSF111384">
    <property type="entry name" value="OmpH-like"/>
    <property type="match status" value="1"/>
</dbReference>
<dbReference type="Pfam" id="PF03938">
    <property type="entry name" value="OmpH"/>
    <property type="match status" value="1"/>
</dbReference>
<gene>
    <name evidence="5" type="ORF">M23134_00563</name>
</gene>
<evidence type="ECO:0008006" key="7">
    <source>
        <dbReference type="Google" id="ProtNLM"/>
    </source>
</evidence>
<accession>A1ZJE3</accession>
<evidence type="ECO:0000256" key="3">
    <source>
        <dbReference type="SAM" id="Coils"/>
    </source>
</evidence>
<dbReference type="eggNOG" id="COG2825">
    <property type="taxonomic scope" value="Bacteria"/>
</dbReference>
<evidence type="ECO:0000313" key="6">
    <source>
        <dbReference type="Proteomes" id="UP000004095"/>
    </source>
</evidence>
<evidence type="ECO:0000256" key="1">
    <source>
        <dbReference type="ARBA" id="ARBA00009091"/>
    </source>
</evidence>
<dbReference type="GO" id="GO:0050821">
    <property type="term" value="P:protein stabilization"/>
    <property type="evidence" value="ECO:0007669"/>
    <property type="project" value="TreeGrafter"/>
</dbReference>
<sequence length="193" mass="21622">MDTANDNAVAASKTVYINEDSLLTKYEFAKRIQKDLTTKGKEIQADLASREQNFKNEVASYQRTAGTMTMNVAKATEQRLAAKQRNLQGYSQVRGKELADEQSKMMKKLRENVESFLKRFCEKNGYDLVLPQRAVSTSVLYGVAKLDVTDAVVTGLNKEYADGKTGEIADDKKKGKDEDKKDESKKDSSESKK</sequence>
<evidence type="ECO:0000256" key="2">
    <source>
        <dbReference type="ARBA" id="ARBA00022729"/>
    </source>
</evidence>
<keyword evidence="2" id="KW-0732">Signal</keyword>
<dbReference type="GO" id="GO:0005829">
    <property type="term" value="C:cytosol"/>
    <property type="evidence" value="ECO:0007669"/>
    <property type="project" value="TreeGrafter"/>
</dbReference>
<dbReference type="PANTHER" id="PTHR35089:SF1">
    <property type="entry name" value="CHAPERONE PROTEIN SKP"/>
    <property type="match status" value="1"/>
</dbReference>
<dbReference type="InterPro" id="IPR005632">
    <property type="entry name" value="Chaperone_Skp"/>
</dbReference>
<proteinExistence type="inferred from homology"/>
<name>A1ZJE3_MICM2</name>
<dbReference type="InterPro" id="IPR024930">
    <property type="entry name" value="Skp_dom_sf"/>
</dbReference>
<dbReference type="SMART" id="SM00935">
    <property type="entry name" value="OmpH"/>
    <property type="match status" value="1"/>
</dbReference>
<feature type="region of interest" description="Disordered" evidence="4">
    <location>
        <begin position="163"/>
        <end position="193"/>
    </location>
</feature>
<evidence type="ECO:0000256" key="4">
    <source>
        <dbReference type="SAM" id="MobiDB-lite"/>
    </source>
</evidence>
<reference evidence="5 6" key="1">
    <citation type="submission" date="2007-01" db="EMBL/GenBank/DDBJ databases">
        <authorList>
            <person name="Haygood M."/>
            <person name="Podell S."/>
            <person name="Anderson C."/>
            <person name="Hopkinson B."/>
            <person name="Roe K."/>
            <person name="Barbeau K."/>
            <person name="Gaasterland T."/>
            <person name="Ferriera S."/>
            <person name="Johnson J."/>
            <person name="Kravitz S."/>
            <person name="Beeson K."/>
            <person name="Sutton G."/>
            <person name="Rogers Y.-H."/>
            <person name="Friedman R."/>
            <person name="Frazier M."/>
            <person name="Venter J.C."/>
        </authorList>
    </citation>
    <scope>NUCLEOTIDE SEQUENCE [LARGE SCALE GENOMIC DNA]</scope>
    <source>
        <strain evidence="5 6">ATCC 23134</strain>
    </source>
</reference>
<comment type="caution">
    <text evidence="5">The sequence shown here is derived from an EMBL/GenBank/DDBJ whole genome shotgun (WGS) entry which is preliminary data.</text>
</comment>
<organism evidence="5 6">
    <name type="scientific">Microscilla marina ATCC 23134</name>
    <dbReference type="NCBI Taxonomy" id="313606"/>
    <lineage>
        <taxon>Bacteria</taxon>
        <taxon>Pseudomonadati</taxon>
        <taxon>Bacteroidota</taxon>
        <taxon>Cytophagia</taxon>
        <taxon>Cytophagales</taxon>
        <taxon>Microscillaceae</taxon>
        <taxon>Microscilla</taxon>
    </lineage>
</organism>